<name>A0A1H3X1D1_BIZPA</name>
<organism evidence="1 2">
    <name type="scientific">Bizionia paragorgiae</name>
    <dbReference type="NCBI Taxonomy" id="283786"/>
    <lineage>
        <taxon>Bacteria</taxon>
        <taxon>Pseudomonadati</taxon>
        <taxon>Bacteroidota</taxon>
        <taxon>Flavobacteriia</taxon>
        <taxon>Flavobacteriales</taxon>
        <taxon>Flavobacteriaceae</taxon>
        <taxon>Bizionia</taxon>
    </lineage>
</organism>
<protein>
    <submittedName>
        <fullName evidence="1">Uncharacterized protein</fullName>
    </submittedName>
</protein>
<dbReference type="AlphaFoldDB" id="A0A1H3X1D1"/>
<sequence>MTYQEQLLDNRWKAKRKQILERDNYECQHCNNLSYSKKYNIGLIFSNQLPVNAAKSQFIKNEKYLTHIWDLKKNKILIAFTDQSEFSTDKSYVALYREGETSAQILGLKMIDNNCIEINSNLLLIIENGIRGKVSSKTYDAVYNVELKERKWDMVLGLHVHHKFYQEGCYAWQYSDNALITLCWECHEELHAHASIPKLDSSGNVVQQLILCSRCAGAGVFPEYNHVQSGVCFKCNGKRFEDFIVS</sequence>
<dbReference type="EMBL" id="FNQK01000004">
    <property type="protein sequence ID" value="SDZ92791.1"/>
    <property type="molecule type" value="Genomic_DNA"/>
</dbReference>
<reference evidence="1 2" key="1">
    <citation type="submission" date="2016-10" db="EMBL/GenBank/DDBJ databases">
        <authorList>
            <person name="de Groot N.N."/>
        </authorList>
    </citation>
    <scope>NUCLEOTIDE SEQUENCE [LARGE SCALE GENOMIC DNA]</scope>
    <source>
        <strain evidence="1 2">DSM 23842</strain>
    </source>
</reference>
<dbReference type="Proteomes" id="UP000198846">
    <property type="component" value="Unassembled WGS sequence"/>
</dbReference>
<keyword evidence="2" id="KW-1185">Reference proteome</keyword>
<accession>A0A1H3X1D1</accession>
<evidence type="ECO:0000313" key="2">
    <source>
        <dbReference type="Proteomes" id="UP000198846"/>
    </source>
</evidence>
<dbReference type="OrthoDB" id="6624755at2"/>
<evidence type="ECO:0000313" key="1">
    <source>
        <dbReference type="EMBL" id="SDZ92791.1"/>
    </source>
</evidence>
<proteinExistence type="predicted"/>
<dbReference type="STRING" id="283786.SAMN04487990_10489"/>
<dbReference type="RefSeq" id="WP_092132677.1">
    <property type="nucleotide sequence ID" value="NZ_FNQK01000004.1"/>
</dbReference>
<gene>
    <name evidence="1" type="ORF">SAMN04487990_10489</name>
</gene>